<evidence type="ECO:0000313" key="2">
    <source>
        <dbReference type="EMBL" id="QEC77383.1"/>
    </source>
</evidence>
<feature type="transmembrane region" description="Helical" evidence="1">
    <location>
        <begin position="20"/>
        <end position="40"/>
    </location>
</feature>
<proteinExistence type="predicted"/>
<reference evidence="2 3" key="1">
    <citation type="journal article" date="2013" name="J. Microbiol.">
        <title>Mucilaginibacter ginsenosidivorax sp. nov., with ginsenoside converting activity isolated from sediment.</title>
        <authorList>
            <person name="Kim J.K."/>
            <person name="Choi T.E."/>
            <person name="Liu Q.M."/>
            <person name="Park H.Y."/>
            <person name="Yi T.H."/>
            <person name="Yoon M.H."/>
            <person name="Kim S.C."/>
            <person name="Im W.T."/>
        </authorList>
    </citation>
    <scope>NUCLEOTIDE SEQUENCE [LARGE SCALE GENOMIC DNA]</scope>
    <source>
        <strain evidence="2 3">KHI28</strain>
    </source>
</reference>
<accession>A0A5B8W126</accession>
<dbReference type="Proteomes" id="UP000321362">
    <property type="component" value="Chromosome"/>
</dbReference>
<keyword evidence="1" id="KW-0472">Membrane</keyword>
<sequence length="201" mass="23177">MSRAASNSLRSRNWGRLTKWIANFSAIVAILTFLLIYLVVPDFKSMSDQLIVAKYEHGKFVFWRNLDLEILGGGDSYIQMSALVVNTENLDTCRFLSSESFNDGIYHEFRSIKVGNQNIAGHFKFTPDVRNSMVAKDGISYKITFKYDLTYKFLFFTRHKSMTERFIFVLPAHKIYRSGKAISSRNNYLNGTPVRLVNIEN</sequence>
<dbReference type="AlphaFoldDB" id="A0A5B8W126"/>
<keyword evidence="1" id="KW-1133">Transmembrane helix</keyword>
<keyword evidence="3" id="KW-1185">Reference proteome</keyword>
<dbReference type="RefSeq" id="WP_147055017.1">
    <property type="nucleotide sequence ID" value="NZ_CP042437.1"/>
</dbReference>
<evidence type="ECO:0000313" key="3">
    <source>
        <dbReference type="Proteomes" id="UP000321362"/>
    </source>
</evidence>
<name>A0A5B8W126_9SPHI</name>
<dbReference type="KEGG" id="mgk:FSB76_16035"/>
<protein>
    <submittedName>
        <fullName evidence="2">Uncharacterized protein</fullName>
    </submittedName>
</protein>
<keyword evidence="1" id="KW-0812">Transmembrane</keyword>
<organism evidence="2 3">
    <name type="scientific">Mucilaginibacter ginsenosidivorax</name>
    <dbReference type="NCBI Taxonomy" id="862126"/>
    <lineage>
        <taxon>Bacteria</taxon>
        <taxon>Pseudomonadati</taxon>
        <taxon>Bacteroidota</taxon>
        <taxon>Sphingobacteriia</taxon>
        <taxon>Sphingobacteriales</taxon>
        <taxon>Sphingobacteriaceae</taxon>
        <taxon>Mucilaginibacter</taxon>
    </lineage>
</organism>
<dbReference type="EMBL" id="CP042437">
    <property type="protein sequence ID" value="QEC77383.1"/>
    <property type="molecule type" value="Genomic_DNA"/>
</dbReference>
<evidence type="ECO:0000256" key="1">
    <source>
        <dbReference type="SAM" id="Phobius"/>
    </source>
</evidence>
<gene>
    <name evidence="2" type="ORF">FSB76_16035</name>
</gene>